<name>A0A540VD72_9GAMM</name>
<dbReference type="InterPro" id="IPR001387">
    <property type="entry name" value="Cro/C1-type_HTH"/>
</dbReference>
<dbReference type="EMBL" id="VIFK01000410">
    <property type="protein sequence ID" value="TQE94729.1"/>
    <property type="molecule type" value="Genomic_DNA"/>
</dbReference>
<dbReference type="SMART" id="SM00530">
    <property type="entry name" value="HTH_XRE"/>
    <property type="match status" value="1"/>
</dbReference>
<evidence type="ECO:0000313" key="4">
    <source>
        <dbReference type="EMBL" id="TQE94729.1"/>
    </source>
</evidence>
<keyword evidence="1" id="KW-0238">DNA-binding</keyword>
<accession>A0A540VD72</accession>
<proteinExistence type="predicted"/>
<dbReference type="PANTHER" id="PTHR46558">
    <property type="entry name" value="TRACRIPTIONAL REGULATORY PROTEIN-RELATED-RELATED"/>
    <property type="match status" value="1"/>
</dbReference>
<dbReference type="Pfam" id="PF13560">
    <property type="entry name" value="HTH_31"/>
    <property type="match status" value="1"/>
</dbReference>
<dbReference type="SUPFAM" id="SSF47413">
    <property type="entry name" value="lambda repressor-like DNA-binding domains"/>
    <property type="match status" value="1"/>
</dbReference>
<dbReference type="Gene3D" id="1.10.260.40">
    <property type="entry name" value="lambda repressor-like DNA-binding domains"/>
    <property type="match status" value="1"/>
</dbReference>
<dbReference type="Proteomes" id="UP000315400">
    <property type="component" value="Unassembled WGS sequence"/>
</dbReference>
<protein>
    <submittedName>
        <fullName evidence="4">Helix-turn-helix domain-containing protein</fullName>
    </submittedName>
</protein>
<dbReference type="InterPro" id="IPR010982">
    <property type="entry name" value="Lambda_DNA-bd_dom_sf"/>
</dbReference>
<evidence type="ECO:0000313" key="5">
    <source>
        <dbReference type="Proteomes" id="UP000315400"/>
    </source>
</evidence>
<dbReference type="PROSITE" id="PS50943">
    <property type="entry name" value="HTH_CROC1"/>
    <property type="match status" value="1"/>
</dbReference>
<dbReference type="PANTHER" id="PTHR46558:SF11">
    <property type="entry name" value="HTH-TYPE TRANSCRIPTIONAL REGULATOR XRE"/>
    <property type="match status" value="1"/>
</dbReference>
<dbReference type="CDD" id="cd00093">
    <property type="entry name" value="HTH_XRE"/>
    <property type="match status" value="1"/>
</dbReference>
<comment type="caution">
    <text evidence="4">The sequence shown here is derived from an EMBL/GenBank/DDBJ whole genome shotgun (WGS) entry which is preliminary data.</text>
</comment>
<feature type="region of interest" description="Disordered" evidence="2">
    <location>
        <begin position="83"/>
        <end position="103"/>
    </location>
</feature>
<sequence length="131" mass="14415">MLSTNPLPTGPIMAATDKAFYKALGQRVAQRRRAMDLTQVELAKTLGIAQQTMAHYEGGSLRIPVALLPPLAKTLGTSIEDLVGEQRKPGKRGPAPKLQQKLEELSRLPKPKQKFVMEMIDTVLQQEGQRG</sequence>
<dbReference type="AlphaFoldDB" id="A0A540VD72"/>
<gene>
    <name evidence="4" type="ORF">FKY71_17525</name>
</gene>
<evidence type="ECO:0000256" key="1">
    <source>
        <dbReference type="ARBA" id="ARBA00023125"/>
    </source>
</evidence>
<reference evidence="4 5" key="1">
    <citation type="submission" date="2019-06" db="EMBL/GenBank/DDBJ databases">
        <title>Metagenome assembled Genome of Spiribacter salinus SL48-SHIP from the microbial mat of Salt Lake 48 (Novosibirsk region, Russia).</title>
        <authorList>
            <person name="Shipova A."/>
            <person name="Rozanov A.S."/>
            <person name="Bryanskaya A.V."/>
            <person name="Peltek S.E."/>
        </authorList>
    </citation>
    <scope>NUCLEOTIDE SEQUENCE [LARGE SCALE GENOMIC DNA]</scope>
    <source>
        <strain evidence="4">SL48-SHIP-2</strain>
    </source>
</reference>
<evidence type="ECO:0000256" key="2">
    <source>
        <dbReference type="SAM" id="MobiDB-lite"/>
    </source>
</evidence>
<dbReference type="GO" id="GO:0003677">
    <property type="term" value="F:DNA binding"/>
    <property type="evidence" value="ECO:0007669"/>
    <property type="project" value="UniProtKB-KW"/>
</dbReference>
<evidence type="ECO:0000259" key="3">
    <source>
        <dbReference type="PROSITE" id="PS50943"/>
    </source>
</evidence>
<organism evidence="4 5">
    <name type="scientific">Spiribacter salinus</name>
    <dbReference type="NCBI Taxonomy" id="1335746"/>
    <lineage>
        <taxon>Bacteria</taxon>
        <taxon>Pseudomonadati</taxon>
        <taxon>Pseudomonadota</taxon>
        <taxon>Gammaproteobacteria</taxon>
        <taxon>Chromatiales</taxon>
        <taxon>Ectothiorhodospiraceae</taxon>
        <taxon>Spiribacter</taxon>
    </lineage>
</organism>
<feature type="domain" description="HTH cro/C1-type" evidence="3">
    <location>
        <begin position="28"/>
        <end position="82"/>
    </location>
</feature>